<dbReference type="AlphaFoldDB" id="A0A4C1T8Q1"/>
<keyword evidence="2" id="KW-1185">Reference proteome</keyword>
<evidence type="ECO:0000313" key="2">
    <source>
        <dbReference type="Proteomes" id="UP000299102"/>
    </source>
</evidence>
<gene>
    <name evidence="1" type="ORF">EVAR_73964_1</name>
</gene>
<sequence length="117" mass="13162">MRGGVELFGFKVFVVVEAEVAEDIEEVDKVKELLLLLLIPLVVELVEIRCGEEDGELLEFCPLAIAAAKGECPGKNRNQMRCHNRINYVADDDYLTKREFTCRKPAEAVFAFVNGDE</sequence>
<accession>A0A4C1T8Q1</accession>
<dbReference type="Proteomes" id="UP000299102">
    <property type="component" value="Unassembled WGS sequence"/>
</dbReference>
<protein>
    <submittedName>
        <fullName evidence="1">Uncharacterized protein</fullName>
    </submittedName>
</protein>
<name>A0A4C1T8Q1_EUMVA</name>
<dbReference type="EMBL" id="BGZK01004581">
    <property type="protein sequence ID" value="GBP09787.1"/>
    <property type="molecule type" value="Genomic_DNA"/>
</dbReference>
<proteinExistence type="predicted"/>
<organism evidence="1 2">
    <name type="scientific">Eumeta variegata</name>
    <name type="common">Bagworm moth</name>
    <name type="synonym">Eumeta japonica</name>
    <dbReference type="NCBI Taxonomy" id="151549"/>
    <lineage>
        <taxon>Eukaryota</taxon>
        <taxon>Metazoa</taxon>
        <taxon>Ecdysozoa</taxon>
        <taxon>Arthropoda</taxon>
        <taxon>Hexapoda</taxon>
        <taxon>Insecta</taxon>
        <taxon>Pterygota</taxon>
        <taxon>Neoptera</taxon>
        <taxon>Endopterygota</taxon>
        <taxon>Lepidoptera</taxon>
        <taxon>Glossata</taxon>
        <taxon>Ditrysia</taxon>
        <taxon>Tineoidea</taxon>
        <taxon>Psychidae</taxon>
        <taxon>Oiketicinae</taxon>
        <taxon>Eumeta</taxon>
    </lineage>
</organism>
<comment type="caution">
    <text evidence="1">The sequence shown here is derived from an EMBL/GenBank/DDBJ whole genome shotgun (WGS) entry which is preliminary data.</text>
</comment>
<reference evidence="1 2" key="1">
    <citation type="journal article" date="2019" name="Commun. Biol.">
        <title>The bagworm genome reveals a unique fibroin gene that provides high tensile strength.</title>
        <authorList>
            <person name="Kono N."/>
            <person name="Nakamura H."/>
            <person name="Ohtoshi R."/>
            <person name="Tomita M."/>
            <person name="Numata K."/>
            <person name="Arakawa K."/>
        </authorList>
    </citation>
    <scope>NUCLEOTIDE SEQUENCE [LARGE SCALE GENOMIC DNA]</scope>
</reference>
<evidence type="ECO:0000313" key="1">
    <source>
        <dbReference type="EMBL" id="GBP09787.1"/>
    </source>
</evidence>